<sequence>MRLTEDEIYRSSTQFRLWSYTADALASLRSSTNVTASQRVKAAVKRHREARKESASNSEAEKTGTENGATPTAVLEKEVDCLTLEEEQKVVDAYCKQAIRLGEFFSFPINVIATGVQYLKRFYLFNSPMTYEPKVIMRSAMFLATKTEGFHITAENYASRLPKTTAEQVLAPEYLITQALRFTFDIRHPYRGLNGGHMEMSAIAHGKAAILPSANKKPAELQKEMLKLPLRPNGPSSQTTVHSLEKRLGEATAKANKTLKSSAILTDAYFLYTPSQIWLSAYLLADEVLTLFYISTKFPDGVDPTAPAGVSKSRLTNTIRACAALLAAGLSSVNAGVEENVEEIRAIEKKLRHCRDPDKMDLVKLNKAHKRDAGTDDKLEESVAKRRKLEREKNEKEADEFWGPELPKIGNGVGTSAA</sequence>
<evidence type="ECO:0000256" key="2">
    <source>
        <dbReference type="SAM" id="MobiDB-lite"/>
    </source>
</evidence>
<evidence type="ECO:0000313" key="4">
    <source>
        <dbReference type="EMBL" id="OCL11193.1"/>
    </source>
</evidence>
<gene>
    <name evidence="4" type="ORF">AOQ84DRAFT_387007</name>
</gene>
<dbReference type="OrthoDB" id="340962at2759"/>
<dbReference type="InterPro" id="IPR031658">
    <property type="entry name" value="Cyclin_C_2"/>
</dbReference>
<keyword evidence="1" id="KW-0195">Cyclin</keyword>
<dbReference type="SUPFAM" id="SSF47954">
    <property type="entry name" value="Cyclin-like"/>
    <property type="match status" value="2"/>
</dbReference>
<dbReference type="FunFam" id="1.10.472.10:FF:000095">
    <property type="entry name" value="Cyclin Ccl1, putative (AFU_orthologue AFUA_5G07030)"/>
    <property type="match status" value="1"/>
</dbReference>
<dbReference type="Gene3D" id="1.10.472.10">
    <property type="entry name" value="Cyclin-like"/>
    <property type="match status" value="2"/>
</dbReference>
<feature type="compositionally biased region" description="Basic and acidic residues" evidence="2">
    <location>
        <begin position="50"/>
        <end position="64"/>
    </location>
</feature>
<dbReference type="CDD" id="cd20524">
    <property type="entry name" value="CYCLIN_CCNH_rpt1"/>
    <property type="match status" value="1"/>
</dbReference>
<dbReference type="GO" id="GO:0006357">
    <property type="term" value="P:regulation of transcription by RNA polymerase II"/>
    <property type="evidence" value="ECO:0007669"/>
    <property type="project" value="InterPro"/>
</dbReference>
<feature type="region of interest" description="Disordered" evidence="2">
    <location>
        <begin position="39"/>
        <end position="69"/>
    </location>
</feature>
<protein>
    <submittedName>
        <fullName evidence="4">Cyclin-like protein</fullName>
    </submittedName>
</protein>
<dbReference type="CDD" id="cd20525">
    <property type="entry name" value="CYCLIN_CCNH_rpt2"/>
    <property type="match status" value="1"/>
</dbReference>
<dbReference type="AlphaFoldDB" id="A0A8E2JVM9"/>
<organism evidence="4 5">
    <name type="scientific">Glonium stellatum</name>
    <dbReference type="NCBI Taxonomy" id="574774"/>
    <lineage>
        <taxon>Eukaryota</taxon>
        <taxon>Fungi</taxon>
        <taxon>Dikarya</taxon>
        <taxon>Ascomycota</taxon>
        <taxon>Pezizomycotina</taxon>
        <taxon>Dothideomycetes</taxon>
        <taxon>Pleosporomycetidae</taxon>
        <taxon>Gloniales</taxon>
        <taxon>Gloniaceae</taxon>
        <taxon>Glonium</taxon>
    </lineage>
</organism>
<evidence type="ECO:0000259" key="3">
    <source>
        <dbReference type="Pfam" id="PF16899"/>
    </source>
</evidence>
<proteinExistence type="predicted"/>
<feature type="region of interest" description="Disordered" evidence="2">
    <location>
        <begin position="365"/>
        <end position="418"/>
    </location>
</feature>
<accession>A0A8E2JVM9</accession>
<feature type="compositionally biased region" description="Basic and acidic residues" evidence="2">
    <location>
        <begin position="371"/>
        <end position="396"/>
    </location>
</feature>
<dbReference type="PANTHER" id="PTHR10026">
    <property type="entry name" value="CYCLIN"/>
    <property type="match status" value="1"/>
</dbReference>
<evidence type="ECO:0000256" key="1">
    <source>
        <dbReference type="ARBA" id="ARBA00023127"/>
    </source>
</evidence>
<dbReference type="InterPro" id="IPR036915">
    <property type="entry name" value="Cyclin-like_sf"/>
</dbReference>
<dbReference type="EMBL" id="KV749096">
    <property type="protein sequence ID" value="OCL11193.1"/>
    <property type="molecule type" value="Genomic_DNA"/>
</dbReference>
<dbReference type="GO" id="GO:0016538">
    <property type="term" value="F:cyclin-dependent protein serine/threonine kinase regulator activity"/>
    <property type="evidence" value="ECO:0007669"/>
    <property type="project" value="InterPro"/>
</dbReference>
<dbReference type="Proteomes" id="UP000250140">
    <property type="component" value="Unassembled WGS sequence"/>
</dbReference>
<dbReference type="InterPro" id="IPR043198">
    <property type="entry name" value="Cyclin/Ssn8"/>
</dbReference>
<evidence type="ECO:0000313" key="5">
    <source>
        <dbReference type="Proteomes" id="UP000250140"/>
    </source>
</evidence>
<feature type="domain" description="Cyclin C-terminal" evidence="3">
    <location>
        <begin position="188"/>
        <end position="326"/>
    </location>
</feature>
<keyword evidence="5" id="KW-1185">Reference proteome</keyword>
<name>A0A8E2JVM9_9PEZI</name>
<dbReference type="Pfam" id="PF16899">
    <property type="entry name" value="Cyclin_C_2"/>
    <property type="match status" value="1"/>
</dbReference>
<reference evidence="4 5" key="1">
    <citation type="journal article" date="2016" name="Nat. Commun.">
        <title>Ectomycorrhizal ecology is imprinted in the genome of the dominant symbiotic fungus Cenococcum geophilum.</title>
        <authorList>
            <consortium name="DOE Joint Genome Institute"/>
            <person name="Peter M."/>
            <person name="Kohler A."/>
            <person name="Ohm R.A."/>
            <person name="Kuo A."/>
            <person name="Krutzmann J."/>
            <person name="Morin E."/>
            <person name="Arend M."/>
            <person name="Barry K.W."/>
            <person name="Binder M."/>
            <person name="Choi C."/>
            <person name="Clum A."/>
            <person name="Copeland A."/>
            <person name="Grisel N."/>
            <person name="Haridas S."/>
            <person name="Kipfer T."/>
            <person name="LaButti K."/>
            <person name="Lindquist E."/>
            <person name="Lipzen A."/>
            <person name="Maire R."/>
            <person name="Meier B."/>
            <person name="Mihaltcheva S."/>
            <person name="Molinier V."/>
            <person name="Murat C."/>
            <person name="Poggeler S."/>
            <person name="Quandt C.A."/>
            <person name="Sperisen C."/>
            <person name="Tritt A."/>
            <person name="Tisserant E."/>
            <person name="Crous P.W."/>
            <person name="Henrissat B."/>
            <person name="Nehls U."/>
            <person name="Egli S."/>
            <person name="Spatafora J.W."/>
            <person name="Grigoriev I.V."/>
            <person name="Martin F.M."/>
        </authorList>
    </citation>
    <scope>NUCLEOTIDE SEQUENCE [LARGE SCALE GENOMIC DNA]</scope>
    <source>
        <strain evidence="4 5">CBS 207.34</strain>
    </source>
</reference>